<dbReference type="PROSITE" id="PS50967">
    <property type="entry name" value="HRDC"/>
    <property type="match status" value="1"/>
</dbReference>
<evidence type="ECO:0000256" key="1">
    <source>
        <dbReference type="ARBA" id="ARBA00004123"/>
    </source>
</evidence>
<dbReference type="GO" id="GO:0071035">
    <property type="term" value="P:nuclear polyadenylation-dependent rRNA catabolic process"/>
    <property type="evidence" value="ECO:0007669"/>
    <property type="project" value="TreeGrafter"/>
</dbReference>
<dbReference type="InterPro" id="IPR049559">
    <property type="entry name" value="Rrp6p-like_exo"/>
</dbReference>
<dbReference type="Gene3D" id="3.30.420.10">
    <property type="entry name" value="Ribonuclease H-like superfamily/Ribonuclease H"/>
    <property type="match status" value="1"/>
</dbReference>
<dbReference type="Pfam" id="PF08066">
    <property type="entry name" value="PMC2NT"/>
    <property type="match status" value="1"/>
</dbReference>
<dbReference type="SMART" id="SM00474">
    <property type="entry name" value="35EXOc"/>
    <property type="match status" value="1"/>
</dbReference>
<dbReference type="InterPro" id="IPR036397">
    <property type="entry name" value="RNaseH_sf"/>
</dbReference>
<dbReference type="PANTHER" id="PTHR12124:SF47">
    <property type="entry name" value="EXOSOME COMPONENT 10"/>
    <property type="match status" value="1"/>
</dbReference>
<evidence type="ECO:0000256" key="5">
    <source>
        <dbReference type="ARBA" id="ARBA00022835"/>
    </source>
</evidence>
<dbReference type="GO" id="GO:0071038">
    <property type="term" value="P:TRAMP-dependent tRNA surveillance pathway"/>
    <property type="evidence" value="ECO:0007669"/>
    <property type="project" value="TreeGrafter"/>
</dbReference>
<gene>
    <name evidence="11" type="ORF">AKO1_006097</name>
</gene>
<keyword evidence="3" id="KW-0540">Nuclease</keyword>
<dbReference type="InterPro" id="IPR002562">
    <property type="entry name" value="3'-5'_exonuclease_dom"/>
</dbReference>
<dbReference type="GO" id="GO:0071044">
    <property type="term" value="P:histone mRNA catabolic process"/>
    <property type="evidence" value="ECO:0007669"/>
    <property type="project" value="TreeGrafter"/>
</dbReference>
<evidence type="ECO:0000259" key="10">
    <source>
        <dbReference type="PROSITE" id="PS50967"/>
    </source>
</evidence>
<dbReference type="GO" id="GO:0071036">
    <property type="term" value="P:nuclear polyadenylation-dependent snoRNA catabolic process"/>
    <property type="evidence" value="ECO:0007669"/>
    <property type="project" value="TreeGrafter"/>
</dbReference>
<feature type="compositionally biased region" description="Polar residues" evidence="9">
    <location>
        <begin position="625"/>
        <end position="641"/>
    </location>
</feature>
<keyword evidence="7" id="KW-0539">Nucleus</keyword>
<feature type="compositionally biased region" description="Acidic residues" evidence="9">
    <location>
        <begin position="73"/>
        <end position="83"/>
    </location>
</feature>
<dbReference type="GO" id="GO:0000176">
    <property type="term" value="C:nuclear exosome (RNase complex)"/>
    <property type="evidence" value="ECO:0007669"/>
    <property type="project" value="InterPro"/>
</dbReference>
<evidence type="ECO:0000256" key="2">
    <source>
        <dbReference type="ARBA" id="ARBA00022552"/>
    </source>
</evidence>
<evidence type="ECO:0000256" key="3">
    <source>
        <dbReference type="ARBA" id="ARBA00022722"/>
    </source>
</evidence>
<feature type="domain" description="HRDC" evidence="10">
    <location>
        <begin position="417"/>
        <end position="497"/>
    </location>
</feature>
<dbReference type="InterPro" id="IPR012337">
    <property type="entry name" value="RNaseH-like_sf"/>
</dbReference>
<dbReference type="InterPro" id="IPR010997">
    <property type="entry name" value="HRDC-like_sf"/>
</dbReference>
<dbReference type="GO" id="GO:0005730">
    <property type="term" value="C:nucleolus"/>
    <property type="evidence" value="ECO:0007669"/>
    <property type="project" value="TreeGrafter"/>
</dbReference>
<dbReference type="GO" id="GO:0071039">
    <property type="term" value="P:nuclear polyadenylation-dependent CUT catabolic process"/>
    <property type="evidence" value="ECO:0007669"/>
    <property type="project" value="TreeGrafter"/>
</dbReference>
<dbReference type="GO" id="GO:0071037">
    <property type="term" value="P:nuclear polyadenylation-dependent snRNA catabolic process"/>
    <property type="evidence" value="ECO:0007669"/>
    <property type="project" value="TreeGrafter"/>
</dbReference>
<dbReference type="GO" id="GO:0003727">
    <property type="term" value="F:single-stranded RNA binding"/>
    <property type="evidence" value="ECO:0007669"/>
    <property type="project" value="TreeGrafter"/>
</dbReference>
<evidence type="ECO:0000313" key="12">
    <source>
        <dbReference type="Proteomes" id="UP001431209"/>
    </source>
</evidence>
<feature type="compositionally biased region" description="Basic residues" evidence="9">
    <location>
        <begin position="670"/>
        <end position="682"/>
    </location>
</feature>
<dbReference type="InterPro" id="IPR002121">
    <property type="entry name" value="HRDC_dom"/>
</dbReference>
<dbReference type="Pfam" id="PF00570">
    <property type="entry name" value="HRDC"/>
    <property type="match status" value="1"/>
</dbReference>
<accession>A0AAW2YIV4</accession>
<feature type="compositionally biased region" description="Acidic residues" evidence="9">
    <location>
        <begin position="708"/>
        <end position="721"/>
    </location>
</feature>
<dbReference type="GO" id="GO:0071040">
    <property type="term" value="P:nuclear polyadenylation-dependent antisense transcript catabolic process"/>
    <property type="evidence" value="ECO:0007669"/>
    <property type="project" value="TreeGrafter"/>
</dbReference>
<dbReference type="GO" id="GO:0071051">
    <property type="term" value="P:poly(A)-dependent snoRNA 3'-end processing"/>
    <property type="evidence" value="ECO:0007669"/>
    <property type="project" value="TreeGrafter"/>
</dbReference>
<dbReference type="PANTHER" id="PTHR12124">
    <property type="entry name" value="POLYMYOSITIS/SCLERODERMA AUTOANTIGEN-RELATED"/>
    <property type="match status" value="1"/>
</dbReference>
<organism evidence="11 12">
    <name type="scientific">Acrasis kona</name>
    <dbReference type="NCBI Taxonomy" id="1008807"/>
    <lineage>
        <taxon>Eukaryota</taxon>
        <taxon>Discoba</taxon>
        <taxon>Heterolobosea</taxon>
        <taxon>Tetramitia</taxon>
        <taxon>Eutetramitia</taxon>
        <taxon>Acrasidae</taxon>
        <taxon>Acrasis</taxon>
    </lineage>
</organism>
<keyword evidence="12" id="KW-1185">Reference proteome</keyword>
<dbReference type="InterPro" id="IPR045092">
    <property type="entry name" value="Rrp6-like"/>
</dbReference>
<dbReference type="CDD" id="cd06147">
    <property type="entry name" value="Rrp6p_like_exo"/>
    <property type="match status" value="1"/>
</dbReference>
<feature type="region of interest" description="Disordered" evidence="9">
    <location>
        <begin position="64"/>
        <end position="83"/>
    </location>
</feature>
<evidence type="ECO:0000256" key="9">
    <source>
        <dbReference type="SAM" id="MobiDB-lite"/>
    </source>
</evidence>
<evidence type="ECO:0000256" key="8">
    <source>
        <dbReference type="ARBA" id="ARBA00043957"/>
    </source>
</evidence>
<dbReference type="InterPro" id="IPR012588">
    <property type="entry name" value="Exosome-assoc_fac_Rrp6_N"/>
</dbReference>
<protein>
    <submittedName>
        <fullName evidence="11">Exosome complex RNAse RPR6</fullName>
    </submittedName>
</protein>
<evidence type="ECO:0000256" key="4">
    <source>
        <dbReference type="ARBA" id="ARBA00022801"/>
    </source>
</evidence>
<feature type="compositionally biased region" description="Polar residues" evidence="9">
    <location>
        <begin position="685"/>
        <end position="707"/>
    </location>
</feature>
<dbReference type="InterPro" id="IPR044876">
    <property type="entry name" value="HRDC_dom_sf"/>
</dbReference>
<keyword evidence="2" id="KW-0698">rRNA processing</keyword>
<comment type="subcellular location">
    <subcellularLocation>
        <location evidence="1">Nucleus</location>
    </subcellularLocation>
</comment>
<keyword evidence="5" id="KW-0271">Exosome</keyword>
<name>A0AAW2YIV4_9EUKA</name>
<keyword evidence="4" id="KW-0378">Hydrolase</keyword>
<evidence type="ECO:0000256" key="6">
    <source>
        <dbReference type="ARBA" id="ARBA00022839"/>
    </source>
</evidence>
<comment type="caution">
    <text evidence="11">The sequence shown here is derived from an EMBL/GenBank/DDBJ whole genome shotgun (WGS) entry which is preliminary data.</text>
</comment>
<dbReference type="Gene3D" id="1.10.150.80">
    <property type="entry name" value="HRDC domain"/>
    <property type="match status" value="1"/>
</dbReference>
<dbReference type="Pfam" id="PF01612">
    <property type="entry name" value="DNA_pol_A_exo1"/>
    <property type="match status" value="1"/>
</dbReference>
<dbReference type="GO" id="GO:0000467">
    <property type="term" value="P:exonucleolytic trimming to generate mature 3'-end of 5.8S rRNA from tricistronic rRNA transcript (SSU-rRNA, 5.8S rRNA, LSU-rRNA)"/>
    <property type="evidence" value="ECO:0007669"/>
    <property type="project" value="InterPro"/>
</dbReference>
<keyword evidence="6" id="KW-0269">Exonuclease</keyword>
<dbReference type="GO" id="GO:0000175">
    <property type="term" value="F:3'-5'-RNA exonuclease activity"/>
    <property type="evidence" value="ECO:0007669"/>
    <property type="project" value="InterPro"/>
</dbReference>
<dbReference type="GO" id="GO:0000166">
    <property type="term" value="F:nucleotide binding"/>
    <property type="evidence" value="ECO:0007669"/>
    <property type="project" value="InterPro"/>
</dbReference>
<dbReference type="SMART" id="SM00341">
    <property type="entry name" value="HRDC"/>
    <property type="match status" value="1"/>
</dbReference>
<dbReference type="SUPFAM" id="SSF53098">
    <property type="entry name" value="Ribonuclease H-like"/>
    <property type="match status" value="1"/>
</dbReference>
<comment type="similarity">
    <text evidence="8">Belongs to the exosome component 10/RRP6 family.</text>
</comment>
<dbReference type="AlphaFoldDB" id="A0AAW2YIV4"/>
<dbReference type="Proteomes" id="UP001431209">
    <property type="component" value="Unassembled WGS sequence"/>
</dbReference>
<feature type="region of interest" description="Disordered" evidence="9">
    <location>
        <begin position="614"/>
        <end position="733"/>
    </location>
</feature>
<dbReference type="FunFam" id="1.10.150.80:FF:000001">
    <property type="entry name" value="Putative exosome component 10"/>
    <property type="match status" value="1"/>
</dbReference>
<sequence>MSKYADRLQGTLSHFMSSSGVDIPPTDDVVDVYDSTVDLLDSYFESVDISLDEMEAPHTNKRVIQGTIRSQDDDGEQRDEDEDMSIDMKIKTLLRPQTQWTDVNNSNAAFQPKLTVKPHASAATLEQSLKVTWSGDEQKKYAIAGVEEFPFKYSPGDGVGSKPSENSLPHPYEPELLCLEFKEADLCRPKQAPAYRSLEETTCTWVDNLEQLKELSDTLNKQKEFAIDLESHSYRSFQGFVCLMQISTLEQDYLVDTLQLRQHLNILNESFTDPSIIKIMHGADCDIIWLQRDFGIYVVNMFDTGQAARVLNLPGFSLQYLLRQYCKVDADKKYQLADWRIRPLPSEMVKYAREDTHYLLYICAILKQEMYDRPPSNSGPERVSDVLTRSRELCLRRYEKEQLKPDSHLIYSNPRYDAKTVAVLKALYQWRDQTARAVDESVRYVMPRHMILNLTEGQPKNVNELLNLCHPVSKYVSRDANIIFNLIQEAIKSVDQTNTPQQQQPSHAVTQPITFKAHAPIDAQPTNVQPLNVDQLYQSAGWTHQPGLISRLNFTDDELLSSSDEDEDVHMNGNRSDRKLFVSEKTNPSLFMDTLEMDEENRAKVDRIMSESFGDFRTPTKQDHNNNTNSSIQPQEVTPQNIRPPSPKVIKTPPEERVPNSLNEIYKLSQKNRKRNKQKKKLKQDSITNPSPAYSPDSVNKQSNSGQVEDEDDDADYENDENVITSSGGDAKPVDFMKKIGWLGEGETVQEQQVEEQQPETVDPYFTIQQPTGTARRNYKTFGNKR</sequence>
<dbReference type="SUPFAM" id="SSF47819">
    <property type="entry name" value="HRDC-like"/>
    <property type="match status" value="1"/>
</dbReference>
<evidence type="ECO:0000313" key="11">
    <source>
        <dbReference type="EMBL" id="KAL0476579.1"/>
    </source>
</evidence>
<dbReference type="EMBL" id="JAOPGA020000059">
    <property type="protein sequence ID" value="KAL0476579.1"/>
    <property type="molecule type" value="Genomic_DNA"/>
</dbReference>
<evidence type="ECO:0000256" key="7">
    <source>
        <dbReference type="ARBA" id="ARBA00023242"/>
    </source>
</evidence>
<dbReference type="FunFam" id="3.30.420.10:FF:000059">
    <property type="entry name" value="Exosome complex exonuclease Rrp6"/>
    <property type="match status" value="1"/>
</dbReference>
<proteinExistence type="inferred from homology"/>
<reference evidence="11 12" key="1">
    <citation type="submission" date="2024-03" db="EMBL/GenBank/DDBJ databases">
        <title>The Acrasis kona genome and developmental transcriptomes reveal deep origins of eukaryotic multicellular pathways.</title>
        <authorList>
            <person name="Sheikh S."/>
            <person name="Fu C.-J."/>
            <person name="Brown M.W."/>
            <person name="Baldauf S.L."/>
        </authorList>
    </citation>
    <scope>NUCLEOTIDE SEQUENCE [LARGE SCALE GENOMIC DNA]</scope>
    <source>
        <strain evidence="11 12">ATCC MYA-3509</strain>
    </source>
</reference>